<evidence type="ECO:0000256" key="1">
    <source>
        <dbReference type="SAM" id="MobiDB-lite"/>
    </source>
</evidence>
<dbReference type="GO" id="GO:0005737">
    <property type="term" value="C:cytoplasm"/>
    <property type="evidence" value="ECO:0007669"/>
    <property type="project" value="TreeGrafter"/>
</dbReference>
<dbReference type="EMBL" id="NAJP01000256">
    <property type="protein sequence ID" value="TKA22812.1"/>
    <property type="molecule type" value="Genomic_DNA"/>
</dbReference>
<organism evidence="2 3">
    <name type="scientific">Friedmanniomyces endolithicus</name>
    <dbReference type="NCBI Taxonomy" id="329885"/>
    <lineage>
        <taxon>Eukaryota</taxon>
        <taxon>Fungi</taxon>
        <taxon>Dikarya</taxon>
        <taxon>Ascomycota</taxon>
        <taxon>Pezizomycotina</taxon>
        <taxon>Dothideomycetes</taxon>
        <taxon>Dothideomycetidae</taxon>
        <taxon>Mycosphaerellales</taxon>
        <taxon>Teratosphaeriaceae</taxon>
        <taxon>Friedmanniomyces</taxon>
    </lineage>
</organism>
<dbReference type="GO" id="GO:0034599">
    <property type="term" value="P:cellular response to oxidative stress"/>
    <property type="evidence" value="ECO:0007669"/>
    <property type="project" value="InterPro"/>
</dbReference>
<evidence type="ECO:0000313" key="3">
    <source>
        <dbReference type="Proteomes" id="UP000310066"/>
    </source>
</evidence>
<reference evidence="2 3" key="1">
    <citation type="submission" date="2017-03" db="EMBL/GenBank/DDBJ databases">
        <title>Genomes of endolithic fungi from Antarctica.</title>
        <authorList>
            <person name="Coleine C."/>
            <person name="Masonjones S."/>
            <person name="Stajich J.E."/>
        </authorList>
    </citation>
    <scope>NUCLEOTIDE SEQUENCE [LARGE SCALE GENOMIC DNA]</scope>
    <source>
        <strain evidence="2 3">CCFEE 5311</strain>
    </source>
</reference>
<dbReference type="AlphaFoldDB" id="A0A4U0TM53"/>
<dbReference type="InterPro" id="IPR013877">
    <property type="entry name" value="YAP-bd/ALF4/Glomulin"/>
</dbReference>
<dbReference type="Pfam" id="PF08568">
    <property type="entry name" value="Kinetochor_Ybp2"/>
    <property type="match status" value="1"/>
</dbReference>
<dbReference type="InterPro" id="IPR040347">
    <property type="entry name" value="YBP1/2"/>
</dbReference>
<feature type="region of interest" description="Disordered" evidence="1">
    <location>
        <begin position="236"/>
        <end position="258"/>
    </location>
</feature>
<comment type="caution">
    <text evidence="2">The sequence shown here is derived from an EMBL/GenBank/DDBJ whole genome shotgun (WGS) entry which is preliminary data.</text>
</comment>
<dbReference type="PANTHER" id="PTHR28020:SF1">
    <property type="entry name" value="YAP1-BINDING PROTEIN 1-RELATED"/>
    <property type="match status" value="1"/>
</dbReference>
<dbReference type="PANTHER" id="PTHR28020">
    <property type="entry name" value="YAP1-BINDING PROTEIN 1-RELATED"/>
    <property type="match status" value="1"/>
</dbReference>
<gene>
    <name evidence="2" type="ORF">B0A54_17931</name>
</gene>
<feature type="region of interest" description="Disordered" evidence="1">
    <location>
        <begin position="114"/>
        <end position="142"/>
    </location>
</feature>
<feature type="compositionally biased region" description="Polar residues" evidence="1">
    <location>
        <begin position="118"/>
        <end position="129"/>
    </location>
</feature>
<dbReference type="Proteomes" id="UP000310066">
    <property type="component" value="Unassembled WGS sequence"/>
</dbReference>
<sequence>MAEEESPLIKALPPESDYITYLTIVEYNLNSDNLPILHKVLQDETLTTNIGWDLVHLLVPFLPESEQCLEDIARLGNPREVILKVTESLRLIEYDSPDDEWLDESSQTLPGALDSRVQAESSTYPTKTAPTADGEKRPGSSQMVELPPALPLVVSQFLALLSMLAILHPRIKTKYPSRFLSTTLQAILASFSNSDTHREEMLLAIIKTVKSITGIRRPLLPTRRSSGMMSAVRSISNQHAPDPEGNTSDQVSPEEKATKTRLLQSFVTHITEEYLLNLPPHAEDVPGMAWSSRIMELQHPERTVDPSKTFAERFQREEKLSRRTDAIGQLVMLAHDLELTDEALLAAAVAVEKLPPETDQDEAEPPASADDIPLSRVGALLLYTAMQASAILYDTSSKSSSSAAGDEEFTIFPDHQSLLKHCLSSPAHGTGTLGTEPEALLDAILALGLICLGHDSMGEPASDEQFNEYLQVVALLSSNCPSPNLRGHAHYLTTTVLRSQPDDDARLSFIRDTLEHCPFENLKVSAVGWIKGETIEANPPTSTPGHLHRAPESEAKSIFSSPFALESLAPYLFPSLHVDLTSAPIAEAWQIFQLNLSFYLTSLNLLYLLLCAKHLHHSLSIADLWKNIDVAGSFLQPLRDAAKRFGTALDDGGELTDERTPGVIAELMLLDETIERVTRAVRFLNET</sequence>
<feature type="compositionally biased region" description="Polar residues" evidence="1">
    <location>
        <begin position="236"/>
        <end position="251"/>
    </location>
</feature>
<name>A0A4U0TM53_9PEZI</name>
<dbReference type="OrthoDB" id="5396786at2759"/>
<proteinExistence type="predicted"/>
<evidence type="ECO:0008006" key="4">
    <source>
        <dbReference type="Google" id="ProtNLM"/>
    </source>
</evidence>
<protein>
    <recommendedName>
        <fullName evidence="4">DUF1760-domain-containing protein</fullName>
    </recommendedName>
</protein>
<accession>A0A4U0TM53</accession>
<dbReference type="STRING" id="329885.A0A4U0TM53"/>
<evidence type="ECO:0000313" key="2">
    <source>
        <dbReference type="EMBL" id="TKA22812.1"/>
    </source>
</evidence>